<protein>
    <recommendedName>
        <fullName evidence="3">Adenylate kinase</fullName>
    </recommendedName>
</protein>
<sequence length="183" mass="20166">MTTCRIHVTGASGAGTTTLGRAVATALAVPHHDTDDYLWQPTEPPYSEMRPAADRLRLMSEMFVPRATWVLSGSLQGWGDPLVPHFDLVVFLYTAKDLRLQRLRAREVLRYGPEATAPGGARHHDTEAFIAWALDYDDGHRASRTLEKHQAWLAALPCPVLRLDGASPLAELTSRVVCSVQLA</sequence>
<keyword evidence="2" id="KW-1185">Reference proteome</keyword>
<name>A0ABY3RKA4_9BRAD</name>
<dbReference type="Proteomes" id="UP001431010">
    <property type="component" value="Chromosome"/>
</dbReference>
<dbReference type="InterPro" id="IPR027417">
    <property type="entry name" value="P-loop_NTPase"/>
</dbReference>
<organism evidence="1 2">
    <name type="scientific">Bradyrhizobium ontarionense</name>
    <dbReference type="NCBI Taxonomy" id="2898149"/>
    <lineage>
        <taxon>Bacteria</taxon>
        <taxon>Pseudomonadati</taxon>
        <taxon>Pseudomonadota</taxon>
        <taxon>Alphaproteobacteria</taxon>
        <taxon>Hyphomicrobiales</taxon>
        <taxon>Nitrobacteraceae</taxon>
        <taxon>Bradyrhizobium</taxon>
    </lineage>
</organism>
<dbReference type="InterPro" id="IPR052922">
    <property type="entry name" value="Cytidylate_Kinase-2"/>
</dbReference>
<gene>
    <name evidence="1" type="ORF">LQG66_13670</name>
</gene>
<dbReference type="SUPFAM" id="SSF52540">
    <property type="entry name" value="P-loop containing nucleoside triphosphate hydrolases"/>
    <property type="match status" value="1"/>
</dbReference>
<accession>A0ABY3RKA4</accession>
<dbReference type="PANTHER" id="PTHR37816">
    <property type="entry name" value="YALI0E33011P"/>
    <property type="match status" value="1"/>
</dbReference>
<dbReference type="Gene3D" id="3.40.50.300">
    <property type="entry name" value="P-loop containing nucleotide triphosphate hydrolases"/>
    <property type="match status" value="1"/>
</dbReference>
<evidence type="ECO:0000313" key="2">
    <source>
        <dbReference type="Proteomes" id="UP001431010"/>
    </source>
</evidence>
<dbReference type="EMBL" id="CP088156">
    <property type="protein sequence ID" value="UFZ07286.1"/>
    <property type="molecule type" value="Genomic_DNA"/>
</dbReference>
<dbReference type="NCBIfam" id="NF004861">
    <property type="entry name" value="PRK06217.1"/>
    <property type="match status" value="1"/>
</dbReference>
<dbReference type="PANTHER" id="PTHR37816:SF2">
    <property type="entry name" value="DNA TOPOLOGY MODULATION PROTEIN FLAR-RELATED PROTEIN"/>
    <property type="match status" value="1"/>
</dbReference>
<reference evidence="1" key="1">
    <citation type="journal article" date="2024" name="Antonie Van Leeuwenhoek">
        <title>Bradyrhizobium ontarionense sp. nov., a novel bacterial symbiont isolated from Aeschynomene indica (Indian jointvetch), harbours photosynthesis, nitrogen fixation and nitrous oxide (N2O) reductase genes.</title>
        <authorList>
            <person name="Bromfield E.S.P."/>
            <person name="Cloutier S."/>
        </authorList>
    </citation>
    <scope>NUCLEOTIDE SEQUENCE</scope>
    <source>
        <strain evidence="1">A19</strain>
    </source>
</reference>
<evidence type="ECO:0000313" key="1">
    <source>
        <dbReference type="EMBL" id="UFZ07286.1"/>
    </source>
</evidence>
<proteinExistence type="predicted"/>
<dbReference type="RefSeq" id="WP_231326738.1">
    <property type="nucleotide sequence ID" value="NZ_CP088156.1"/>
</dbReference>
<evidence type="ECO:0008006" key="3">
    <source>
        <dbReference type="Google" id="ProtNLM"/>
    </source>
</evidence>